<dbReference type="NCBIfam" id="TIGR03413">
    <property type="entry name" value="GSH_gloB"/>
    <property type="match status" value="1"/>
</dbReference>
<dbReference type="InterPro" id="IPR001279">
    <property type="entry name" value="Metallo-B-lactamas"/>
</dbReference>
<dbReference type="InterPro" id="IPR017782">
    <property type="entry name" value="Hydroxyacylglutathione_Hdrlase"/>
</dbReference>
<feature type="domain" description="Metallo-beta-lactamase" evidence="10">
    <location>
        <begin position="56"/>
        <end position="222"/>
    </location>
</feature>
<evidence type="ECO:0000256" key="7">
    <source>
        <dbReference type="ARBA" id="ARBA00022801"/>
    </source>
</evidence>
<keyword evidence="8" id="KW-0862">Zinc</keyword>
<dbReference type="EC" id="3.1.2.6" evidence="5"/>
<evidence type="ECO:0000256" key="3">
    <source>
        <dbReference type="ARBA" id="ARBA00004963"/>
    </source>
</evidence>
<dbReference type="Gene3D" id="3.60.15.10">
    <property type="entry name" value="Ribonuclease Z/Hydroxyacylglutathione hydrolase-like"/>
    <property type="match status" value="1"/>
</dbReference>
<organism evidence="13">
    <name type="scientific">Palpitomonas bilix</name>
    <dbReference type="NCBI Taxonomy" id="652834"/>
    <lineage>
        <taxon>Eukaryota</taxon>
        <taxon>Eukaryota incertae sedis</taxon>
    </lineage>
</organism>
<evidence type="ECO:0000256" key="5">
    <source>
        <dbReference type="ARBA" id="ARBA00011917"/>
    </source>
</evidence>
<dbReference type="InterPro" id="IPR036866">
    <property type="entry name" value="RibonucZ/Hydroxyglut_hydro"/>
</dbReference>
<dbReference type="InterPro" id="IPR032282">
    <property type="entry name" value="HAGH_C"/>
</dbReference>
<dbReference type="SUPFAM" id="SSF56281">
    <property type="entry name" value="Metallo-hydrolase/oxidoreductase"/>
    <property type="match status" value="1"/>
</dbReference>
<evidence type="ECO:0000256" key="8">
    <source>
        <dbReference type="ARBA" id="ARBA00022833"/>
    </source>
</evidence>
<evidence type="ECO:0000256" key="2">
    <source>
        <dbReference type="ARBA" id="ARBA00001947"/>
    </source>
</evidence>
<dbReference type="PANTHER" id="PTHR11935:SF94">
    <property type="entry name" value="TENZING NORGAY, ISOFORM C"/>
    <property type="match status" value="1"/>
</dbReference>
<evidence type="ECO:0000256" key="9">
    <source>
        <dbReference type="ARBA" id="ARBA00031044"/>
    </source>
</evidence>
<dbReference type="Pfam" id="PF16123">
    <property type="entry name" value="HAGH_C"/>
    <property type="match status" value="1"/>
</dbReference>
<dbReference type="EMBL" id="HBIB01044354">
    <property type="protein sequence ID" value="CAE0266625.1"/>
    <property type="molecule type" value="Transcribed_RNA"/>
</dbReference>
<comment type="catalytic activity">
    <reaction evidence="1">
        <text>an S-(2-hydroxyacyl)glutathione + H2O = a 2-hydroxy carboxylate + glutathione + H(+)</text>
        <dbReference type="Rhea" id="RHEA:21864"/>
        <dbReference type="ChEBI" id="CHEBI:15377"/>
        <dbReference type="ChEBI" id="CHEBI:15378"/>
        <dbReference type="ChEBI" id="CHEBI:57925"/>
        <dbReference type="ChEBI" id="CHEBI:58896"/>
        <dbReference type="ChEBI" id="CHEBI:71261"/>
        <dbReference type="EC" id="3.1.2.6"/>
    </reaction>
</comment>
<proteinExistence type="inferred from homology"/>
<evidence type="ECO:0000256" key="6">
    <source>
        <dbReference type="ARBA" id="ARBA00022723"/>
    </source>
</evidence>
<keyword evidence="6" id="KW-0479">Metal-binding</keyword>
<dbReference type="GO" id="GO:0046872">
    <property type="term" value="F:metal ion binding"/>
    <property type="evidence" value="ECO:0007669"/>
    <property type="project" value="UniProtKB-KW"/>
</dbReference>
<evidence type="ECO:0000256" key="1">
    <source>
        <dbReference type="ARBA" id="ARBA00001623"/>
    </source>
</evidence>
<dbReference type="SMART" id="SM00849">
    <property type="entry name" value="Lactamase_B"/>
    <property type="match status" value="1"/>
</dbReference>
<dbReference type="InterPro" id="IPR035680">
    <property type="entry name" value="Clx_II_MBL"/>
</dbReference>
<comment type="pathway">
    <text evidence="3">Secondary metabolite metabolism; methylglyoxal degradation; (R)-lactate from methylglyoxal: step 2/2.</text>
</comment>
<dbReference type="EMBL" id="HBIB01044352">
    <property type="protein sequence ID" value="CAE0266623.1"/>
    <property type="molecule type" value="Transcribed_RNA"/>
</dbReference>
<reference evidence="13" key="1">
    <citation type="submission" date="2021-01" db="EMBL/GenBank/DDBJ databases">
        <authorList>
            <person name="Corre E."/>
            <person name="Pelletier E."/>
            <person name="Niang G."/>
            <person name="Scheremetjew M."/>
            <person name="Finn R."/>
            <person name="Kale V."/>
            <person name="Holt S."/>
            <person name="Cochrane G."/>
            <person name="Meng A."/>
            <person name="Brown T."/>
            <person name="Cohen L."/>
        </authorList>
    </citation>
    <scope>NUCLEOTIDE SEQUENCE</scope>
    <source>
        <strain evidence="13">NIES-2562</strain>
    </source>
</reference>
<dbReference type="GO" id="GO:0004416">
    <property type="term" value="F:hydroxyacylglutathione hydrolase activity"/>
    <property type="evidence" value="ECO:0007669"/>
    <property type="project" value="UniProtKB-EC"/>
</dbReference>
<dbReference type="GO" id="GO:0019243">
    <property type="term" value="P:methylglyoxal catabolic process to D-lactate via S-lactoyl-glutathione"/>
    <property type="evidence" value="ECO:0007669"/>
    <property type="project" value="InterPro"/>
</dbReference>
<protein>
    <recommendedName>
        <fullName evidence="5">hydroxyacylglutathione hydrolase</fullName>
        <ecNumber evidence="5">3.1.2.6</ecNumber>
    </recommendedName>
    <alternativeName>
        <fullName evidence="9">Glyoxalase II</fullName>
    </alternativeName>
</protein>
<evidence type="ECO:0000313" key="11">
    <source>
        <dbReference type="EMBL" id="CAE0266616.1"/>
    </source>
</evidence>
<dbReference type="HAMAP" id="MF_01374">
    <property type="entry name" value="Glyoxalase_2"/>
    <property type="match status" value="1"/>
</dbReference>
<accession>A0A7S3GHL5</accession>
<dbReference type="AlphaFoldDB" id="A0A7S3GHL5"/>
<evidence type="ECO:0000313" key="12">
    <source>
        <dbReference type="EMBL" id="CAE0266623.1"/>
    </source>
</evidence>
<evidence type="ECO:0000313" key="13">
    <source>
        <dbReference type="EMBL" id="CAE0266625.1"/>
    </source>
</evidence>
<dbReference type="PANTHER" id="PTHR11935">
    <property type="entry name" value="BETA LACTAMASE DOMAIN"/>
    <property type="match status" value="1"/>
</dbReference>
<comment type="cofactor">
    <cofactor evidence="2">
        <name>Zn(2+)</name>
        <dbReference type="ChEBI" id="CHEBI:29105"/>
    </cofactor>
</comment>
<evidence type="ECO:0000256" key="4">
    <source>
        <dbReference type="ARBA" id="ARBA00006759"/>
    </source>
</evidence>
<dbReference type="EMBL" id="HBIB01044345">
    <property type="protein sequence ID" value="CAE0266616.1"/>
    <property type="molecule type" value="Transcribed_RNA"/>
</dbReference>
<comment type="similarity">
    <text evidence="4">Belongs to the metallo-beta-lactamase superfamily. Glyoxalase II family.</text>
</comment>
<evidence type="ECO:0000259" key="10">
    <source>
        <dbReference type="SMART" id="SM00849"/>
    </source>
</evidence>
<name>A0A7S3GHL5_9EUKA</name>
<dbReference type="CDD" id="cd07723">
    <property type="entry name" value="hydroxyacylglutathione_hydrolase_MBL-fold"/>
    <property type="match status" value="1"/>
</dbReference>
<keyword evidence="7" id="KW-0378">Hydrolase</keyword>
<dbReference type="Pfam" id="PF00753">
    <property type="entry name" value="Lactamase_B"/>
    <property type="match status" value="1"/>
</dbReference>
<gene>
    <name evidence="11" type="ORF">PBIL07802_LOCUS28958</name>
    <name evidence="12" type="ORF">PBIL07802_LOCUS28965</name>
    <name evidence="13" type="ORF">PBIL07802_LOCUS28967</name>
</gene>
<sequence>MASLRNPLARLGYKLFTSRLGFFLFHRFKSTHAAHSNCKVVSSGDIRVLPVPFATDNYAYLVWRKGHEQNGVAIDVGEAEAVFRTVQTRDVRVKNILTTHKHWDHSGGVADFKSLSQMHFEDSVVARASAADFTPGHDVTLACGETLEIGGMTVRVLSASCHTRGHVAFYIEPQGGEGVLFTGDSLFVGGCGKFFEGDAVQMMATFKLMSELPRSTLVFCGHEYTVSNYTFALSKVTNTEDLHRKIQARLLWAQQERRCGRPTVPSTLFEEKSTNVFFRTVYSTNSIAELSNLRREKDST</sequence>